<gene>
    <name evidence="1" type="ORF">SAMN05444169_5686</name>
</gene>
<organism evidence="1 2">
    <name type="scientific">Bradyrhizobium erythrophlei</name>
    <dbReference type="NCBI Taxonomy" id="1437360"/>
    <lineage>
        <taxon>Bacteria</taxon>
        <taxon>Pseudomonadati</taxon>
        <taxon>Pseudomonadota</taxon>
        <taxon>Alphaproteobacteria</taxon>
        <taxon>Hyphomicrobiales</taxon>
        <taxon>Nitrobacteraceae</taxon>
        <taxon>Bradyrhizobium</taxon>
    </lineage>
</organism>
<evidence type="ECO:0000313" key="1">
    <source>
        <dbReference type="EMBL" id="SHH09055.1"/>
    </source>
</evidence>
<dbReference type="AlphaFoldDB" id="A0A1M5Q4N9"/>
<reference evidence="1 2" key="1">
    <citation type="submission" date="2016-11" db="EMBL/GenBank/DDBJ databases">
        <authorList>
            <person name="Jaros S."/>
            <person name="Januszkiewicz K."/>
            <person name="Wedrychowicz H."/>
        </authorList>
    </citation>
    <scope>NUCLEOTIDE SEQUENCE [LARGE SCALE GENOMIC DNA]</scope>
    <source>
        <strain evidence="1 2">GAS242</strain>
    </source>
</reference>
<name>A0A1M5Q4N9_9BRAD</name>
<accession>A0A1M5Q4N9</accession>
<sequence length="59" mass="6553">MAKKKTLARRPWTKEDLRTLKTMARDKQGVKKIAKALKRTPGATSVMAVKRGVSLSTRG</sequence>
<dbReference type="Proteomes" id="UP000190675">
    <property type="component" value="Chromosome I"/>
</dbReference>
<dbReference type="OrthoDB" id="8254374at2"/>
<dbReference type="RefSeq" id="WP_079573846.1">
    <property type="nucleotide sequence ID" value="NZ_LT670818.1"/>
</dbReference>
<dbReference type="EMBL" id="LT670818">
    <property type="protein sequence ID" value="SHH09055.1"/>
    <property type="molecule type" value="Genomic_DNA"/>
</dbReference>
<evidence type="ECO:0000313" key="2">
    <source>
        <dbReference type="Proteomes" id="UP000190675"/>
    </source>
</evidence>
<evidence type="ECO:0008006" key="3">
    <source>
        <dbReference type="Google" id="ProtNLM"/>
    </source>
</evidence>
<protein>
    <recommendedName>
        <fullName evidence="3">GcrA cell cycle regulator</fullName>
    </recommendedName>
</protein>
<proteinExistence type="predicted"/>